<dbReference type="PaxDb" id="1198114-AciX9_0248"/>
<accession>E8WW16</accession>
<reference evidence="8" key="1">
    <citation type="submission" date="2011-01" db="EMBL/GenBank/DDBJ databases">
        <title>Complete sequence of chromosome of Acidobacterium sp. MP5ACTX9.</title>
        <authorList>
            <consortium name="US DOE Joint Genome Institute"/>
            <person name="Lucas S."/>
            <person name="Copeland A."/>
            <person name="Lapidus A."/>
            <person name="Cheng J.-F."/>
            <person name="Goodwin L."/>
            <person name="Pitluck S."/>
            <person name="Teshima H."/>
            <person name="Detter J.C."/>
            <person name="Han C."/>
            <person name="Tapia R."/>
            <person name="Land M."/>
            <person name="Hauser L."/>
            <person name="Kyrpides N."/>
            <person name="Ivanova N."/>
            <person name="Ovchinnikova G."/>
            <person name="Pagani I."/>
            <person name="Rawat S.R."/>
            <person name="Mannisto M."/>
            <person name="Haggblom M.M."/>
            <person name="Woyke T."/>
        </authorList>
    </citation>
    <scope>NUCLEOTIDE SEQUENCE [LARGE SCALE GENOMIC DNA]</scope>
    <source>
        <strain evidence="8">MP5ACTX9</strain>
    </source>
</reference>
<dbReference type="OrthoDB" id="128866at2"/>
<dbReference type="InterPro" id="IPR029060">
    <property type="entry name" value="PIN-like_dom_sf"/>
</dbReference>
<evidence type="ECO:0000313" key="7">
    <source>
        <dbReference type="EMBL" id="ADW67322.1"/>
    </source>
</evidence>
<evidence type="ECO:0000256" key="1">
    <source>
        <dbReference type="ARBA" id="ARBA00022649"/>
    </source>
</evidence>
<dbReference type="KEGG" id="acm:AciX9_0248"/>
<dbReference type="SUPFAM" id="SSF88723">
    <property type="entry name" value="PIN domain-like"/>
    <property type="match status" value="1"/>
</dbReference>
<dbReference type="NCBIfam" id="TIGR00028">
    <property type="entry name" value="Mtu_PIN_fam"/>
    <property type="match status" value="1"/>
</dbReference>
<dbReference type="InterPro" id="IPR006226">
    <property type="entry name" value="Mtu_PIN"/>
</dbReference>
<evidence type="ECO:0000259" key="6">
    <source>
        <dbReference type="Pfam" id="PF01850"/>
    </source>
</evidence>
<dbReference type="GO" id="GO:0016788">
    <property type="term" value="F:hydrolase activity, acting on ester bonds"/>
    <property type="evidence" value="ECO:0007669"/>
    <property type="project" value="InterPro"/>
</dbReference>
<evidence type="ECO:0000256" key="5">
    <source>
        <dbReference type="HAMAP-Rule" id="MF_00265"/>
    </source>
</evidence>
<feature type="binding site" evidence="5">
    <location>
        <position position="10"/>
    </location>
    <ligand>
        <name>Mg(2+)</name>
        <dbReference type="ChEBI" id="CHEBI:18420"/>
    </ligand>
</feature>
<keyword evidence="4 5" id="KW-0378">Hydrolase</keyword>
<evidence type="ECO:0000256" key="3">
    <source>
        <dbReference type="ARBA" id="ARBA00022723"/>
    </source>
</evidence>
<protein>
    <recommendedName>
        <fullName evidence="5">Ribonuclease VapC</fullName>
        <shortName evidence="5">RNase VapC</shortName>
        <ecNumber evidence="5">3.1.-.-</ecNumber>
    </recommendedName>
    <alternativeName>
        <fullName evidence="5">Toxin VapC</fullName>
    </alternativeName>
</protein>
<evidence type="ECO:0000256" key="4">
    <source>
        <dbReference type="ARBA" id="ARBA00022801"/>
    </source>
</evidence>
<proteinExistence type="inferred from homology"/>
<dbReference type="GO" id="GO:0090729">
    <property type="term" value="F:toxin activity"/>
    <property type="evidence" value="ECO:0007669"/>
    <property type="project" value="UniProtKB-KW"/>
</dbReference>
<dbReference type="Pfam" id="PF01850">
    <property type="entry name" value="PIN"/>
    <property type="match status" value="1"/>
</dbReference>
<sequence length="146" mass="16410">MSTSTSHFPDVNVWVALAHERHTHHRVASEWIDSVGPRSALYFCRISQLGLLRTLTTGGAMGGDVLTQAQAWMTYDSFLEDSRNRFMDEPAGIEQEFRERTFRDEASNKLWADAYFATFAQLAGLKLVTFDKALAKSVPGALLLRL</sequence>
<organism evidence="8">
    <name type="scientific">Granulicella tundricola (strain ATCC BAA-1859 / DSM 23138 / MP5ACTX9)</name>
    <dbReference type="NCBI Taxonomy" id="1198114"/>
    <lineage>
        <taxon>Bacteria</taxon>
        <taxon>Pseudomonadati</taxon>
        <taxon>Acidobacteriota</taxon>
        <taxon>Terriglobia</taxon>
        <taxon>Terriglobales</taxon>
        <taxon>Acidobacteriaceae</taxon>
        <taxon>Granulicella</taxon>
    </lineage>
</organism>
<comment type="function">
    <text evidence="5">Toxic component of a toxin-antitoxin (TA) system. An RNase.</text>
</comment>
<gene>
    <name evidence="5" type="primary">vapC</name>
    <name evidence="7" type="ordered locus">AciX9_0248</name>
</gene>
<dbReference type="HOGENOM" id="CLU_146668_0_0_0"/>
<dbReference type="InterPro" id="IPR022907">
    <property type="entry name" value="VapC_family"/>
</dbReference>
<dbReference type="GO" id="GO:0000287">
    <property type="term" value="F:magnesium ion binding"/>
    <property type="evidence" value="ECO:0007669"/>
    <property type="project" value="UniProtKB-UniRule"/>
</dbReference>
<evidence type="ECO:0000313" key="8">
    <source>
        <dbReference type="Proteomes" id="UP000000343"/>
    </source>
</evidence>
<feature type="domain" description="PIN" evidence="6">
    <location>
        <begin position="8"/>
        <end position="136"/>
    </location>
</feature>
<dbReference type="EMBL" id="CP002480">
    <property type="protein sequence ID" value="ADW67322.1"/>
    <property type="molecule type" value="Genomic_DNA"/>
</dbReference>
<dbReference type="InterPro" id="IPR002716">
    <property type="entry name" value="PIN_dom"/>
</dbReference>
<dbReference type="HAMAP" id="MF_00265">
    <property type="entry name" value="VapC_Nob1"/>
    <property type="match status" value="1"/>
</dbReference>
<dbReference type="AlphaFoldDB" id="E8WW16"/>
<dbReference type="Gene3D" id="3.40.50.1010">
    <property type="entry name" value="5'-nuclease"/>
    <property type="match status" value="1"/>
</dbReference>
<evidence type="ECO:0000256" key="2">
    <source>
        <dbReference type="ARBA" id="ARBA00022722"/>
    </source>
</evidence>
<dbReference type="EC" id="3.1.-.-" evidence="5"/>
<keyword evidence="5" id="KW-0800">Toxin</keyword>
<feature type="binding site" evidence="5">
    <location>
        <position position="113"/>
    </location>
    <ligand>
        <name>Mg(2+)</name>
        <dbReference type="ChEBI" id="CHEBI:18420"/>
    </ligand>
</feature>
<dbReference type="STRING" id="1198114.AciX9_0248"/>
<dbReference type="GO" id="GO:0045926">
    <property type="term" value="P:negative regulation of growth"/>
    <property type="evidence" value="ECO:0007669"/>
    <property type="project" value="UniProtKB-ARBA"/>
</dbReference>
<comment type="similarity">
    <text evidence="5">Belongs to the PINc/VapC protein family.</text>
</comment>
<keyword evidence="3 5" id="KW-0479">Metal-binding</keyword>
<dbReference type="Proteomes" id="UP000000343">
    <property type="component" value="Chromosome"/>
</dbReference>
<keyword evidence="8" id="KW-1185">Reference proteome</keyword>
<dbReference type="GO" id="GO:0004540">
    <property type="term" value="F:RNA nuclease activity"/>
    <property type="evidence" value="ECO:0007669"/>
    <property type="project" value="InterPro"/>
</dbReference>
<dbReference type="eggNOG" id="COG1848">
    <property type="taxonomic scope" value="Bacteria"/>
</dbReference>
<comment type="cofactor">
    <cofactor evidence="5">
        <name>Mg(2+)</name>
        <dbReference type="ChEBI" id="CHEBI:18420"/>
    </cofactor>
</comment>
<keyword evidence="2 5" id="KW-0540">Nuclease</keyword>
<name>E8WW16_GRATM</name>
<keyword evidence="5" id="KW-0460">Magnesium</keyword>
<keyword evidence="1 5" id="KW-1277">Toxin-antitoxin system</keyword>